<evidence type="ECO:0000256" key="2">
    <source>
        <dbReference type="ARBA" id="ARBA00022801"/>
    </source>
</evidence>
<keyword evidence="5" id="KW-1185">Reference proteome</keyword>
<dbReference type="EMBL" id="JBHLVF010000041">
    <property type="protein sequence ID" value="MFC0394304.1"/>
    <property type="molecule type" value="Genomic_DNA"/>
</dbReference>
<dbReference type="PANTHER" id="PTHR43736">
    <property type="entry name" value="ADP-RIBOSE PYROPHOSPHATASE"/>
    <property type="match status" value="1"/>
</dbReference>
<name>A0ABV6JFT2_9BACL</name>
<comment type="caution">
    <text evidence="4">The sequence shown here is derived from an EMBL/GenBank/DDBJ whole genome shotgun (WGS) entry which is preliminary data.</text>
</comment>
<keyword evidence="2" id="KW-0378">Hydrolase</keyword>
<evidence type="ECO:0000313" key="5">
    <source>
        <dbReference type="Proteomes" id="UP001589818"/>
    </source>
</evidence>
<dbReference type="PANTHER" id="PTHR43736:SF1">
    <property type="entry name" value="DIHYDRONEOPTERIN TRIPHOSPHATE DIPHOSPHATASE"/>
    <property type="match status" value="1"/>
</dbReference>
<sequence length="155" mass="18449">MVRSWYELNEIDSSKIRFVVMITEYHNQILLIRNKKRQLWELPGGKREEGEDLIHAAGRELYEETGTVQSELTPFGVYLMNGSYGMNFYAKINVLGPLPDYEIEEIKFVTELPENLYYGSIFYEIYERWKGQDHQKLATYTYNYNDNQACMKFKQ</sequence>
<proteinExistence type="inferred from homology"/>
<organism evidence="4 5">
    <name type="scientific">Paenibacillus mendelii</name>
    <dbReference type="NCBI Taxonomy" id="206163"/>
    <lineage>
        <taxon>Bacteria</taxon>
        <taxon>Bacillati</taxon>
        <taxon>Bacillota</taxon>
        <taxon>Bacilli</taxon>
        <taxon>Bacillales</taxon>
        <taxon>Paenibacillaceae</taxon>
        <taxon>Paenibacillus</taxon>
    </lineage>
</organism>
<dbReference type="InterPro" id="IPR000086">
    <property type="entry name" value="NUDIX_hydrolase_dom"/>
</dbReference>
<dbReference type="RefSeq" id="WP_204815459.1">
    <property type="nucleotide sequence ID" value="NZ_JANHOF010000001.1"/>
</dbReference>
<dbReference type="Pfam" id="PF00293">
    <property type="entry name" value="NUDIX"/>
    <property type="match status" value="1"/>
</dbReference>
<dbReference type="CDD" id="cd04665">
    <property type="entry name" value="NUDIX_RppH"/>
    <property type="match status" value="1"/>
</dbReference>
<dbReference type="InterPro" id="IPR014078">
    <property type="entry name" value="Nudix_YtkD"/>
</dbReference>
<accession>A0ABV6JFT2</accession>
<reference evidence="4 5" key="1">
    <citation type="submission" date="2024-09" db="EMBL/GenBank/DDBJ databases">
        <authorList>
            <person name="Sun Q."/>
            <person name="Mori K."/>
        </authorList>
    </citation>
    <scope>NUCLEOTIDE SEQUENCE [LARGE SCALE GENOMIC DNA]</scope>
    <source>
        <strain evidence="4 5">CCM 4839</strain>
    </source>
</reference>
<evidence type="ECO:0000313" key="4">
    <source>
        <dbReference type="EMBL" id="MFC0394304.1"/>
    </source>
</evidence>
<evidence type="ECO:0000259" key="3">
    <source>
        <dbReference type="PROSITE" id="PS51462"/>
    </source>
</evidence>
<dbReference type="InterPro" id="IPR015797">
    <property type="entry name" value="NUDIX_hydrolase-like_dom_sf"/>
</dbReference>
<feature type="domain" description="Nudix hydrolase" evidence="3">
    <location>
        <begin position="13"/>
        <end position="131"/>
    </location>
</feature>
<dbReference type="Gene3D" id="3.90.79.10">
    <property type="entry name" value="Nucleoside Triphosphate Pyrophosphohydrolase"/>
    <property type="match status" value="1"/>
</dbReference>
<dbReference type="Proteomes" id="UP001589818">
    <property type="component" value="Unassembled WGS sequence"/>
</dbReference>
<dbReference type="PROSITE" id="PS00893">
    <property type="entry name" value="NUDIX_BOX"/>
    <property type="match status" value="1"/>
</dbReference>
<protein>
    <submittedName>
        <fullName evidence="4">NUDIX domain-containing protein</fullName>
    </submittedName>
</protein>
<dbReference type="InterPro" id="IPR020084">
    <property type="entry name" value="NUDIX_hydrolase_CS"/>
</dbReference>
<dbReference type="PROSITE" id="PS51462">
    <property type="entry name" value="NUDIX"/>
    <property type="match status" value="1"/>
</dbReference>
<evidence type="ECO:0000256" key="1">
    <source>
        <dbReference type="ARBA" id="ARBA00005582"/>
    </source>
</evidence>
<dbReference type="SUPFAM" id="SSF55811">
    <property type="entry name" value="Nudix"/>
    <property type="match status" value="1"/>
</dbReference>
<gene>
    <name evidence="4" type="ORF">ACFFJ8_23435</name>
</gene>
<comment type="similarity">
    <text evidence="1">Belongs to the Nudix hydrolase family.</text>
</comment>